<keyword evidence="9" id="KW-1185">Reference proteome</keyword>
<feature type="region of interest" description="Disordered" evidence="6">
    <location>
        <begin position="1"/>
        <end position="39"/>
    </location>
</feature>
<dbReference type="Pfam" id="PF00460">
    <property type="entry name" value="Flg_bb_rod"/>
    <property type="match status" value="1"/>
</dbReference>
<comment type="function">
    <text evidence="5">Structural component of flagellum, the bacterial motility apparatus. Part of the rod structure of flagellar basal body.</text>
</comment>
<evidence type="ECO:0000256" key="6">
    <source>
        <dbReference type="SAM" id="MobiDB-lite"/>
    </source>
</evidence>
<keyword evidence="8" id="KW-0969">Cilium</keyword>
<feature type="compositionally biased region" description="Polar residues" evidence="6">
    <location>
        <begin position="81"/>
        <end position="94"/>
    </location>
</feature>
<accession>A0A5S4EHW3</accession>
<feature type="region of interest" description="Disordered" evidence="6">
    <location>
        <begin position="52"/>
        <end position="108"/>
    </location>
</feature>
<dbReference type="GO" id="GO:0071973">
    <property type="term" value="P:bacterial-type flagellum-dependent cell motility"/>
    <property type="evidence" value="ECO:0007669"/>
    <property type="project" value="InterPro"/>
</dbReference>
<comment type="caution">
    <text evidence="8">The sequence shown here is derived from an EMBL/GenBank/DDBJ whole genome shotgun (WGS) entry which is preliminary data.</text>
</comment>
<dbReference type="PANTHER" id="PTHR30435">
    <property type="entry name" value="FLAGELLAR PROTEIN"/>
    <property type="match status" value="1"/>
</dbReference>
<gene>
    <name evidence="8" type="ORF">ACCUM_2501</name>
</gene>
<dbReference type="PANTHER" id="PTHR30435:SF12">
    <property type="entry name" value="FLAGELLAR BASAL BODY ROD PROTEIN FLGB"/>
    <property type="match status" value="1"/>
</dbReference>
<evidence type="ECO:0000256" key="3">
    <source>
        <dbReference type="ARBA" id="ARBA00014376"/>
    </source>
</evidence>
<evidence type="ECO:0000259" key="7">
    <source>
        <dbReference type="Pfam" id="PF00460"/>
    </source>
</evidence>
<evidence type="ECO:0000256" key="1">
    <source>
        <dbReference type="ARBA" id="ARBA00004117"/>
    </source>
</evidence>
<evidence type="ECO:0000256" key="5">
    <source>
        <dbReference type="ARBA" id="ARBA00024934"/>
    </source>
</evidence>
<evidence type="ECO:0000313" key="8">
    <source>
        <dbReference type="EMBL" id="TMQ74900.1"/>
    </source>
</evidence>
<proteinExistence type="inferred from homology"/>
<name>A0A5S4EHW3_9PROT</name>
<dbReference type="InterPro" id="IPR019776">
    <property type="entry name" value="Flagellar_basal_body_rod_CS"/>
</dbReference>
<organism evidence="8 9">
    <name type="scientific">Candidatus Accumulibacter phosphatis</name>
    <dbReference type="NCBI Taxonomy" id="327160"/>
    <lineage>
        <taxon>Bacteria</taxon>
        <taxon>Pseudomonadati</taxon>
        <taxon>Pseudomonadota</taxon>
        <taxon>Betaproteobacteria</taxon>
        <taxon>Candidatus Accumulibacter</taxon>
    </lineage>
</organism>
<protein>
    <recommendedName>
        <fullName evidence="3">Flagellar basal body rod protein FlgB</fullName>
    </recommendedName>
</protein>
<keyword evidence="8" id="KW-0966">Cell projection</keyword>
<dbReference type="EMBL" id="SWAD01000139">
    <property type="protein sequence ID" value="TMQ74900.1"/>
    <property type="molecule type" value="Genomic_DNA"/>
</dbReference>
<dbReference type="Proteomes" id="UP000306324">
    <property type="component" value="Unassembled WGS sequence"/>
</dbReference>
<feature type="domain" description="Flagellar basal body rod protein N-terminal" evidence="7">
    <location>
        <begin position="112"/>
        <end position="140"/>
    </location>
</feature>
<comment type="subcellular location">
    <subcellularLocation>
        <location evidence="1">Bacterial flagellum basal body</location>
    </subcellularLocation>
</comment>
<keyword evidence="8" id="KW-0282">Flagellum</keyword>
<evidence type="ECO:0000313" key="9">
    <source>
        <dbReference type="Proteomes" id="UP000306324"/>
    </source>
</evidence>
<evidence type="ECO:0000256" key="4">
    <source>
        <dbReference type="ARBA" id="ARBA00023143"/>
    </source>
</evidence>
<dbReference type="InterPro" id="IPR001444">
    <property type="entry name" value="Flag_bb_rod_N"/>
</dbReference>
<dbReference type="InterPro" id="IPR006300">
    <property type="entry name" value="FlgB"/>
</dbReference>
<dbReference type="NCBIfam" id="TIGR01396">
    <property type="entry name" value="FlgB"/>
    <property type="match status" value="1"/>
</dbReference>
<evidence type="ECO:0000256" key="2">
    <source>
        <dbReference type="ARBA" id="ARBA00009677"/>
    </source>
</evidence>
<dbReference type="PROSITE" id="PS00588">
    <property type="entry name" value="FLAGELLA_BB_ROD"/>
    <property type="match status" value="1"/>
</dbReference>
<comment type="similarity">
    <text evidence="2">Belongs to the flagella basal body rod proteins family.</text>
</comment>
<keyword evidence="4" id="KW-0975">Bacterial flagellum</keyword>
<reference evidence="8 9" key="1">
    <citation type="submission" date="2019-04" db="EMBL/GenBank/DDBJ databases">
        <title>A novel phosphate-accumulating bacterium identified in bioreactor for phosphate removal from wastewater.</title>
        <authorList>
            <person name="Kotlyarov R.Y."/>
            <person name="Beletsky A.V."/>
            <person name="Kallistova A.Y."/>
            <person name="Dorofeev A.G."/>
            <person name="Nikolaev Y.Y."/>
            <person name="Pimenov N.V."/>
            <person name="Ravin N.V."/>
            <person name="Mardanov A.V."/>
        </authorList>
    </citation>
    <scope>NUCLEOTIDE SEQUENCE [LARGE SCALE GENOMIC DNA]</scope>
    <source>
        <strain evidence="8 9">Bin19</strain>
    </source>
</reference>
<dbReference type="GO" id="GO:0030694">
    <property type="term" value="C:bacterial-type flagellum basal body, rod"/>
    <property type="evidence" value="ECO:0007669"/>
    <property type="project" value="InterPro"/>
</dbReference>
<dbReference type="AlphaFoldDB" id="A0A5S4EHW3"/>
<sequence length="239" mass="25048">MPPVAGIGDSPLVPPPSDTRQHGGQAASVATPSERRFEQSFSTVLAQVMSQTPGTSAHAGHAGAGGGLAGTSTAQGAAHSGNPNATVLSPNGQSHPRHFPIGESNHAGGHDFQATALGLRAYRQQLIASNIANADTPGYKAVDIDFQEALRIARSVAKPSPLTLSATASGHISGQAQPYASPYPIEYHIPSQASLDGNTVEMDVERSKFAENAVMYEFSLDRVSGHFKHMMEMLQNLKD</sequence>